<keyword evidence="1" id="KW-0472">Membrane</keyword>
<dbReference type="Proteomes" id="UP000721415">
    <property type="component" value="Unassembled WGS sequence"/>
</dbReference>
<gene>
    <name evidence="2" type="ORF">HZY91_07280</name>
</gene>
<feature type="transmembrane region" description="Helical" evidence="1">
    <location>
        <begin position="217"/>
        <end position="241"/>
    </location>
</feature>
<name>A0ABS0LRB5_9LACT</name>
<dbReference type="InterPro" id="IPR009323">
    <property type="entry name" value="DUF979"/>
</dbReference>
<sequence>MGWFEPISKVFAEWNSAVESHVPLFKEILYWVIGLQLLHAGVSALLDKTNTNRLGSGLFWILSGVTFIGGSFIPPLYIGILICLIGLLTLFKQVKTGDLPEVDQEKAEENAQKFGNKIFIPVLMLGFVAMIVGLTFESLSAVSVGLGAFVGTLCVLWITRSKPSDLLASNSRMVQQVSTTGILPQLLAALGAIFTAAGVGEVISSIIGGLVPADSRFFGVVAYVLGMVIFTMIMGNAFAAFTVITAGVGVPFVFALGADPYIAGALAMTAGFCGTLMTPMAGNFNALPAALLEMKDEYKVIKEQIPVALIMVVVHVVLMYVLAF</sequence>
<evidence type="ECO:0000256" key="1">
    <source>
        <dbReference type="SAM" id="Phobius"/>
    </source>
</evidence>
<feature type="transmembrane region" description="Helical" evidence="1">
    <location>
        <begin position="58"/>
        <end position="91"/>
    </location>
</feature>
<feature type="transmembrane region" description="Helical" evidence="1">
    <location>
        <begin position="186"/>
        <end position="210"/>
    </location>
</feature>
<accession>A0ABS0LRB5</accession>
<dbReference type="Pfam" id="PF06166">
    <property type="entry name" value="DUF979"/>
    <property type="match status" value="1"/>
</dbReference>
<evidence type="ECO:0000313" key="3">
    <source>
        <dbReference type="Proteomes" id="UP000721415"/>
    </source>
</evidence>
<feature type="transmembrane region" description="Helical" evidence="1">
    <location>
        <begin position="28"/>
        <end position="46"/>
    </location>
</feature>
<proteinExistence type="predicted"/>
<protein>
    <submittedName>
        <fullName evidence="2">DUF979 domain-containing protein</fullName>
    </submittedName>
</protein>
<keyword evidence="1" id="KW-0812">Transmembrane</keyword>
<organism evidence="2 3">
    <name type="scientific">Facklamia lactis</name>
    <dbReference type="NCBI Taxonomy" id="2749967"/>
    <lineage>
        <taxon>Bacteria</taxon>
        <taxon>Bacillati</taxon>
        <taxon>Bacillota</taxon>
        <taxon>Bacilli</taxon>
        <taxon>Lactobacillales</taxon>
        <taxon>Aerococcaceae</taxon>
        <taxon>Facklamia</taxon>
    </lineage>
</organism>
<comment type="caution">
    <text evidence="2">The sequence shown here is derived from an EMBL/GenBank/DDBJ whole genome shotgun (WGS) entry which is preliminary data.</text>
</comment>
<reference evidence="2 3" key="1">
    <citation type="submission" date="2020-07" db="EMBL/GenBank/DDBJ databases">
        <title>Facklamia lactis sp. nov., isolated from raw milk.</title>
        <authorList>
            <person name="Doll E.V."/>
            <person name="Huptas C."/>
            <person name="Staib L."/>
            <person name="Wenning M."/>
            <person name="Scherer S."/>
        </authorList>
    </citation>
    <scope>NUCLEOTIDE SEQUENCE [LARGE SCALE GENOMIC DNA]</scope>
    <source>
        <strain evidence="2 3">DSM 111018</strain>
    </source>
</reference>
<feature type="transmembrane region" description="Helical" evidence="1">
    <location>
        <begin position="118"/>
        <end position="136"/>
    </location>
</feature>
<feature type="transmembrane region" description="Helical" evidence="1">
    <location>
        <begin position="305"/>
        <end position="323"/>
    </location>
</feature>
<dbReference type="EMBL" id="JACBXQ010000004">
    <property type="protein sequence ID" value="MBG9986696.1"/>
    <property type="molecule type" value="Genomic_DNA"/>
</dbReference>
<evidence type="ECO:0000313" key="2">
    <source>
        <dbReference type="EMBL" id="MBG9986696.1"/>
    </source>
</evidence>
<keyword evidence="1" id="KW-1133">Transmembrane helix</keyword>
<feature type="transmembrane region" description="Helical" evidence="1">
    <location>
        <begin position="261"/>
        <end position="284"/>
    </location>
</feature>
<keyword evidence="3" id="KW-1185">Reference proteome</keyword>
<feature type="transmembrane region" description="Helical" evidence="1">
    <location>
        <begin position="141"/>
        <end position="159"/>
    </location>
</feature>